<organism evidence="1 2">
    <name type="scientific">Araneus ventricosus</name>
    <name type="common">Orbweaver spider</name>
    <name type="synonym">Epeira ventricosa</name>
    <dbReference type="NCBI Taxonomy" id="182803"/>
    <lineage>
        <taxon>Eukaryota</taxon>
        <taxon>Metazoa</taxon>
        <taxon>Ecdysozoa</taxon>
        <taxon>Arthropoda</taxon>
        <taxon>Chelicerata</taxon>
        <taxon>Arachnida</taxon>
        <taxon>Araneae</taxon>
        <taxon>Araneomorphae</taxon>
        <taxon>Entelegynae</taxon>
        <taxon>Araneoidea</taxon>
        <taxon>Araneidae</taxon>
        <taxon>Araneus</taxon>
    </lineage>
</organism>
<evidence type="ECO:0000313" key="1">
    <source>
        <dbReference type="EMBL" id="GBN51169.1"/>
    </source>
</evidence>
<dbReference type="AlphaFoldDB" id="A0A4Y2PJ82"/>
<name>A0A4Y2PJ82_ARAVE</name>
<keyword evidence="2" id="KW-1185">Reference proteome</keyword>
<dbReference type="EMBL" id="BGPR01215445">
    <property type="protein sequence ID" value="GBN51169.1"/>
    <property type="molecule type" value="Genomic_DNA"/>
</dbReference>
<comment type="caution">
    <text evidence="1">The sequence shown here is derived from an EMBL/GenBank/DDBJ whole genome shotgun (WGS) entry which is preliminary data.</text>
</comment>
<dbReference type="OrthoDB" id="6433575at2759"/>
<accession>A0A4Y2PJ82</accession>
<protein>
    <submittedName>
        <fullName evidence="1">Uncharacterized protein</fullName>
    </submittedName>
</protein>
<proteinExistence type="predicted"/>
<sequence length="129" mass="15068">HFPLIVSHADSGGATPCPPRFLFQRADWTVFSQLADITENMVRTADISEAVQHIVNAITNAANNSIPNTSPRRRKFRKPWWNAACRDSRRREKILWNRFRRYPTTENHVAFKQAKALARRIRRLSQRES</sequence>
<evidence type="ECO:0000313" key="2">
    <source>
        <dbReference type="Proteomes" id="UP000499080"/>
    </source>
</evidence>
<dbReference type="Proteomes" id="UP000499080">
    <property type="component" value="Unassembled WGS sequence"/>
</dbReference>
<feature type="non-terminal residue" evidence="1">
    <location>
        <position position="1"/>
    </location>
</feature>
<gene>
    <name evidence="1" type="ORF">AVEN_256367_1</name>
</gene>
<reference evidence="1 2" key="1">
    <citation type="journal article" date="2019" name="Sci. Rep.">
        <title>Orb-weaving spider Araneus ventricosus genome elucidates the spidroin gene catalogue.</title>
        <authorList>
            <person name="Kono N."/>
            <person name="Nakamura H."/>
            <person name="Ohtoshi R."/>
            <person name="Moran D.A.P."/>
            <person name="Shinohara A."/>
            <person name="Yoshida Y."/>
            <person name="Fujiwara M."/>
            <person name="Mori M."/>
            <person name="Tomita M."/>
            <person name="Arakawa K."/>
        </authorList>
    </citation>
    <scope>NUCLEOTIDE SEQUENCE [LARGE SCALE GENOMIC DNA]</scope>
</reference>